<feature type="compositionally biased region" description="Basic and acidic residues" evidence="1">
    <location>
        <begin position="60"/>
        <end position="83"/>
    </location>
</feature>
<dbReference type="EMBL" id="SNRW01010526">
    <property type="protein sequence ID" value="KAA6376436.1"/>
    <property type="molecule type" value="Genomic_DNA"/>
</dbReference>
<gene>
    <name evidence="2" type="ORF">EZS28_028036</name>
</gene>
<feature type="non-terminal residue" evidence="2">
    <location>
        <position position="102"/>
    </location>
</feature>
<comment type="caution">
    <text evidence="2">The sequence shown here is derived from an EMBL/GenBank/DDBJ whole genome shotgun (WGS) entry which is preliminary data.</text>
</comment>
<dbReference type="AlphaFoldDB" id="A0A5J4V0D2"/>
<accession>A0A5J4V0D2</accession>
<dbReference type="Proteomes" id="UP000324800">
    <property type="component" value="Unassembled WGS sequence"/>
</dbReference>
<sequence length="102" mass="11690">MFSSNRCKQQVSQRFRQQQCIIHRITLFPFFSKQIYQTSNRSKRSEKSTDKTTINNLSSSDDRKSSTQKDSTVDKKEEEKKGTLSESADSSPSDSEHDSSDS</sequence>
<protein>
    <submittedName>
        <fullName evidence="2">Uncharacterized protein</fullName>
    </submittedName>
</protein>
<reference evidence="2 3" key="1">
    <citation type="submission" date="2019-03" db="EMBL/GenBank/DDBJ databases">
        <title>Single cell metagenomics reveals metabolic interactions within the superorganism composed of flagellate Streblomastix strix and complex community of Bacteroidetes bacteria on its surface.</title>
        <authorList>
            <person name="Treitli S.C."/>
            <person name="Kolisko M."/>
            <person name="Husnik F."/>
            <person name="Keeling P."/>
            <person name="Hampl V."/>
        </authorList>
    </citation>
    <scope>NUCLEOTIDE SEQUENCE [LARGE SCALE GENOMIC DNA]</scope>
    <source>
        <strain evidence="2">ST1C</strain>
    </source>
</reference>
<organism evidence="2 3">
    <name type="scientific">Streblomastix strix</name>
    <dbReference type="NCBI Taxonomy" id="222440"/>
    <lineage>
        <taxon>Eukaryota</taxon>
        <taxon>Metamonada</taxon>
        <taxon>Preaxostyla</taxon>
        <taxon>Oxymonadida</taxon>
        <taxon>Streblomastigidae</taxon>
        <taxon>Streblomastix</taxon>
    </lineage>
</organism>
<evidence type="ECO:0000313" key="2">
    <source>
        <dbReference type="EMBL" id="KAA6376436.1"/>
    </source>
</evidence>
<name>A0A5J4V0D2_9EUKA</name>
<evidence type="ECO:0000313" key="3">
    <source>
        <dbReference type="Proteomes" id="UP000324800"/>
    </source>
</evidence>
<feature type="region of interest" description="Disordered" evidence="1">
    <location>
        <begin position="38"/>
        <end position="102"/>
    </location>
</feature>
<evidence type="ECO:0000256" key="1">
    <source>
        <dbReference type="SAM" id="MobiDB-lite"/>
    </source>
</evidence>
<proteinExistence type="predicted"/>